<evidence type="ECO:0000313" key="3">
    <source>
        <dbReference type="EMBL" id="MFC5640566.1"/>
    </source>
</evidence>
<organism evidence="3 4">
    <name type="scientific">Kitasatospora cinereorecta</name>
    <dbReference type="NCBI Taxonomy" id="285560"/>
    <lineage>
        <taxon>Bacteria</taxon>
        <taxon>Bacillati</taxon>
        <taxon>Actinomycetota</taxon>
        <taxon>Actinomycetes</taxon>
        <taxon>Kitasatosporales</taxon>
        <taxon>Streptomycetaceae</taxon>
        <taxon>Kitasatospora</taxon>
    </lineage>
</organism>
<comment type="similarity">
    <text evidence="1">Belongs to the amidase family.</text>
</comment>
<dbReference type="SUPFAM" id="SSF75304">
    <property type="entry name" value="Amidase signature (AS) enzymes"/>
    <property type="match status" value="1"/>
</dbReference>
<accession>A0ABW0V3X2</accession>
<comment type="caution">
    <text evidence="3">The sequence shown here is derived from an EMBL/GenBank/DDBJ whole genome shotgun (WGS) entry which is preliminary data.</text>
</comment>
<dbReference type="Gene3D" id="3.90.1300.10">
    <property type="entry name" value="Amidase signature (AS) domain"/>
    <property type="match status" value="1"/>
</dbReference>
<sequence length="385" mass="38903">MDPAAYRALGAREIAGLVGRGEVSAVEVVEASLAVVAEREGRIRAFREVWSAEARAVAAAVDRAVRRERLPLAGVPVGLKAWGGRSTPQARALVAAGCVPVGATSVPGPGTEWKTWGWTDRGPTVNPWRADRVPGGSSAGSAAAVAVGMVPLAAAADGAGSVRIPAAWCGVSGLKPTTGAVPATDPTGLAVPGPIARRAEDLRAWLEAVAGRPYPRTDHAGVTAAWSADAGCADTDPEVAEVASAAAGRLAAVCGVVLDAAPPVLTDATGAWQRVRSGGPAADGVNRDRLAAFFGGAQLLLTPTTPNRPHGHDGPDGRFSTALTCPFNLSGHPALSVPAGFTADGCPVGLQLVAAPGADGLLLDLAELFERTQPFSPPEWPSAPA</sequence>
<dbReference type="PANTHER" id="PTHR11895">
    <property type="entry name" value="TRANSAMIDASE"/>
    <property type="match status" value="1"/>
</dbReference>
<dbReference type="PANTHER" id="PTHR11895:SF7">
    <property type="entry name" value="GLUTAMYL-TRNA(GLN) AMIDOTRANSFERASE SUBUNIT A, MITOCHONDRIAL"/>
    <property type="match status" value="1"/>
</dbReference>
<dbReference type="InterPro" id="IPR023631">
    <property type="entry name" value="Amidase_dom"/>
</dbReference>
<dbReference type="InterPro" id="IPR000120">
    <property type="entry name" value="Amidase"/>
</dbReference>
<feature type="domain" description="Amidase" evidence="2">
    <location>
        <begin position="287"/>
        <end position="363"/>
    </location>
</feature>
<proteinExistence type="inferred from homology"/>
<feature type="domain" description="Amidase" evidence="2">
    <location>
        <begin position="91"/>
        <end position="217"/>
    </location>
</feature>
<protein>
    <submittedName>
        <fullName evidence="3">Amidase</fullName>
    </submittedName>
</protein>
<keyword evidence="4" id="KW-1185">Reference proteome</keyword>
<dbReference type="EMBL" id="JBHSOC010000005">
    <property type="protein sequence ID" value="MFC5640566.1"/>
    <property type="molecule type" value="Genomic_DNA"/>
</dbReference>
<dbReference type="InterPro" id="IPR036928">
    <property type="entry name" value="AS_sf"/>
</dbReference>
<dbReference type="Proteomes" id="UP001596066">
    <property type="component" value="Unassembled WGS sequence"/>
</dbReference>
<gene>
    <name evidence="3" type="ORF">ACFPZF_04260</name>
</gene>
<name>A0ABW0V3X2_9ACTN</name>
<evidence type="ECO:0000256" key="1">
    <source>
        <dbReference type="ARBA" id="ARBA00009199"/>
    </source>
</evidence>
<dbReference type="RefSeq" id="WP_346142320.1">
    <property type="nucleotide sequence ID" value="NZ_BAAAUA010000009.1"/>
</dbReference>
<dbReference type="Pfam" id="PF01425">
    <property type="entry name" value="Amidase"/>
    <property type="match status" value="2"/>
</dbReference>
<evidence type="ECO:0000313" key="4">
    <source>
        <dbReference type="Proteomes" id="UP001596066"/>
    </source>
</evidence>
<evidence type="ECO:0000259" key="2">
    <source>
        <dbReference type="Pfam" id="PF01425"/>
    </source>
</evidence>
<reference evidence="4" key="1">
    <citation type="journal article" date="2019" name="Int. J. Syst. Evol. Microbiol.">
        <title>The Global Catalogue of Microorganisms (GCM) 10K type strain sequencing project: providing services to taxonomists for standard genome sequencing and annotation.</title>
        <authorList>
            <consortium name="The Broad Institute Genomics Platform"/>
            <consortium name="The Broad Institute Genome Sequencing Center for Infectious Disease"/>
            <person name="Wu L."/>
            <person name="Ma J."/>
        </authorList>
    </citation>
    <scope>NUCLEOTIDE SEQUENCE [LARGE SCALE GENOMIC DNA]</scope>
    <source>
        <strain evidence="4">CGMCC 4.1622</strain>
    </source>
</reference>